<gene>
    <name evidence="2" type="ORF">SPARVUS_LOCUS14627901</name>
</gene>
<evidence type="ECO:0000313" key="3">
    <source>
        <dbReference type="Proteomes" id="UP001162483"/>
    </source>
</evidence>
<protein>
    <recommendedName>
        <fullName evidence="4">Sodefrin-like factor</fullName>
    </recommendedName>
</protein>
<dbReference type="EMBL" id="CATNWA010019212">
    <property type="protein sequence ID" value="CAI9611976.1"/>
    <property type="molecule type" value="Genomic_DNA"/>
</dbReference>
<comment type="caution">
    <text evidence="2">The sequence shown here is derived from an EMBL/GenBank/DDBJ whole genome shotgun (WGS) entry which is preliminary data.</text>
</comment>
<evidence type="ECO:0000256" key="1">
    <source>
        <dbReference type="SAM" id="SignalP"/>
    </source>
</evidence>
<evidence type="ECO:0008006" key="4">
    <source>
        <dbReference type="Google" id="ProtNLM"/>
    </source>
</evidence>
<feature type="chain" id="PRO_5045273308" description="Sodefrin-like factor" evidence="1">
    <location>
        <begin position="21"/>
        <end position="117"/>
    </location>
</feature>
<keyword evidence="3" id="KW-1185">Reference proteome</keyword>
<reference evidence="2" key="1">
    <citation type="submission" date="2023-05" db="EMBL/GenBank/DDBJ databases">
        <authorList>
            <person name="Stuckert A."/>
        </authorList>
    </citation>
    <scope>NUCLEOTIDE SEQUENCE</scope>
</reference>
<proteinExistence type="predicted"/>
<evidence type="ECO:0000313" key="2">
    <source>
        <dbReference type="EMBL" id="CAI9611976.1"/>
    </source>
</evidence>
<feature type="signal peptide" evidence="1">
    <location>
        <begin position="1"/>
        <end position="20"/>
    </location>
</feature>
<accession>A0ABN9GTN9</accession>
<dbReference type="Proteomes" id="UP001162483">
    <property type="component" value="Unassembled WGS sequence"/>
</dbReference>
<name>A0ABN9GTN9_9NEOB</name>
<sequence>MGTLIALTCILSTLIARGHAIHCTVCRTEGEVFSCVGDDKECGKDTVCASTITITIMAGHTKKSFSRYCARRSNCGASGSIVFQGGFFKKHPPPVVARTTAPPPLLYCRKIPFAVMD</sequence>
<keyword evidence="1" id="KW-0732">Signal</keyword>
<organism evidence="2 3">
    <name type="scientific">Staurois parvus</name>
    <dbReference type="NCBI Taxonomy" id="386267"/>
    <lineage>
        <taxon>Eukaryota</taxon>
        <taxon>Metazoa</taxon>
        <taxon>Chordata</taxon>
        <taxon>Craniata</taxon>
        <taxon>Vertebrata</taxon>
        <taxon>Euteleostomi</taxon>
        <taxon>Amphibia</taxon>
        <taxon>Batrachia</taxon>
        <taxon>Anura</taxon>
        <taxon>Neobatrachia</taxon>
        <taxon>Ranoidea</taxon>
        <taxon>Ranidae</taxon>
        <taxon>Staurois</taxon>
    </lineage>
</organism>